<dbReference type="PROSITE" id="PS51257">
    <property type="entry name" value="PROKAR_LIPOPROTEIN"/>
    <property type="match status" value="1"/>
</dbReference>
<protein>
    <submittedName>
        <fullName evidence="2">Uncharacterized protein</fullName>
    </submittedName>
</protein>
<gene>
    <name evidence="2" type="ORF">IRI77_16505</name>
</gene>
<organism evidence="2 3">
    <name type="scientific">Paludibaculum fermentans</name>
    <dbReference type="NCBI Taxonomy" id="1473598"/>
    <lineage>
        <taxon>Bacteria</taxon>
        <taxon>Pseudomonadati</taxon>
        <taxon>Acidobacteriota</taxon>
        <taxon>Terriglobia</taxon>
        <taxon>Bryobacterales</taxon>
        <taxon>Bryobacteraceae</taxon>
        <taxon>Paludibaculum</taxon>
    </lineage>
</organism>
<dbReference type="RefSeq" id="WP_194453139.1">
    <property type="nucleotide sequence ID" value="NZ_CP063849.1"/>
</dbReference>
<feature type="chain" id="PRO_5032337475" evidence="1">
    <location>
        <begin position="28"/>
        <end position="531"/>
    </location>
</feature>
<keyword evidence="1" id="KW-0732">Signal</keyword>
<feature type="signal peptide" evidence="1">
    <location>
        <begin position="1"/>
        <end position="27"/>
    </location>
</feature>
<evidence type="ECO:0000313" key="3">
    <source>
        <dbReference type="Proteomes" id="UP000593892"/>
    </source>
</evidence>
<evidence type="ECO:0000256" key="1">
    <source>
        <dbReference type="SAM" id="SignalP"/>
    </source>
</evidence>
<dbReference type="EMBL" id="CP063849">
    <property type="protein sequence ID" value="QOY91485.1"/>
    <property type="molecule type" value="Genomic_DNA"/>
</dbReference>
<reference evidence="2 3" key="1">
    <citation type="submission" date="2020-10" db="EMBL/GenBank/DDBJ databases">
        <title>Complete genome sequence of Paludibaculum fermentans P105T, a facultatively anaerobic acidobacterium capable of dissimilatory Fe(III) reduction.</title>
        <authorList>
            <person name="Dedysh S.N."/>
            <person name="Beletsky A.V."/>
            <person name="Kulichevskaya I.S."/>
            <person name="Mardanov A.V."/>
            <person name="Ravin N.V."/>
        </authorList>
    </citation>
    <scope>NUCLEOTIDE SEQUENCE [LARGE SCALE GENOMIC DNA]</scope>
    <source>
        <strain evidence="2 3">P105</strain>
    </source>
</reference>
<dbReference type="AlphaFoldDB" id="A0A7S7NXA7"/>
<keyword evidence="3" id="KW-1185">Reference proteome</keyword>
<name>A0A7S7NXA7_PALFE</name>
<dbReference type="KEGG" id="pfer:IRI77_16505"/>
<sequence>MVQIRQRFLARNLPLLVLAAAACVAPASGQKPRFYPDDPIARVPKPVPVKSVETLDPNDLYDFFYQSLREPVLKIGPSQAINTLGEVPDSDWFTNRHSLGHRLSLEALKRGPGDSSAPQPPFLVVGAKTDGITPGFRMTDAKGRLYFVKPDPRTNPEMATAADVLGAHFFYALGYNTPENYIVNIKDEELSISPKAKVTGVNGKPRPMTQRDIDRLKFKMARRADGSRRVIASLATPGKPVGPFSYEGIRSDDPNDLVPHETRRDLRGMAVFCAWLNHTDAKGRNSLDVLAGPEGAQRIRHFLIDFGSILGSDSDMPKDARNGNAFIIPTGRNALKKMGQLGFAPEPWETAAYPHQPAIGRLESKVFDPLKWASNYPNPAFVQMQPDDAYWAAKRVMAFSDEDIRTIVETGQYSDSSVVDYITKTLAERRDRIGRVYFTKVLALEQFSVDGGVLKFEDLAVKFNFVQPRQYDTAWFSFDNATGAMTPAAGLDQVGSAYAAARIAMRGDSTKSVTVYIRRNSGAIVGIERVW</sequence>
<dbReference type="Proteomes" id="UP000593892">
    <property type="component" value="Chromosome"/>
</dbReference>
<evidence type="ECO:0000313" key="2">
    <source>
        <dbReference type="EMBL" id="QOY91485.1"/>
    </source>
</evidence>
<proteinExistence type="predicted"/>
<accession>A0A7S7NXA7</accession>